<dbReference type="EMBL" id="SSTD01002040">
    <property type="protein sequence ID" value="TYK28765.1"/>
    <property type="molecule type" value="Genomic_DNA"/>
</dbReference>
<proteinExistence type="predicted"/>
<name>A0A5D3DZK2_CUCMM</name>
<protein>
    <submittedName>
        <fullName evidence="2">Ty3-gypsy retrotransposon protein</fullName>
    </submittedName>
</protein>
<organism evidence="2 3">
    <name type="scientific">Cucumis melo var. makuwa</name>
    <name type="common">Oriental melon</name>
    <dbReference type="NCBI Taxonomy" id="1194695"/>
    <lineage>
        <taxon>Eukaryota</taxon>
        <taxon>Viridiplantae</taxon>
        <taxon>Streptophyta</taxon>
        <taxon>Embryophyta</taxon>
        <taxon>Tracheophyta</taxon>
        <taxon>Spermatophyta</taxon>
        <taxon>Magnoliopsida</taxon>
        <taxon>eudicotyledons</taxon>
        <taxon>Gunneridae</taxon>
        <taxon>Pentapetalae</taxon>
        <taxon>rosids</taxon>
        <taxon>fabids</taxon>
        <taxon>Cucurbitales</taxon>
        <taxon>Cucurbitaceae</taxon>
        <taxon>Benincaseae</taxon>
        <taxon>Cucumis</taxon>
    </lineage>
</organism>
<evidence type="ECO:0000256" key="1">
    <source>
        <dbReference type="SAM" id="MobiDB-lite"/>
    </source>
</evidence>
<evidence type="ECO:0000313" key="3">
    <source>
        <dbReference type="Proteomes" id="UP000321947"/>
    </source>
</evidence>
<reference evidence="2 3" key="1">
    <citation type="submission" date="2019-08" db="EMBL/GenBank/DDBJ databases">
        <title>Draft genome sequences of two oriental melons (Cucumis melo L. var makuwa).</title>
        <authorList>
            <person name="Kwon S.-Y."/>
        </authorList>
    </citation>
    <scope>NUCLEOTIDE SEQUENCE [LARGE SCALE GENOMIC DNA]</scope>
    <source>
        <strain evidence="3">cv. Chang Bougi</strain>
        <tissue evidence="2">Leaf</tissue>
    </source>
</reference>
<sequence>MTSKKAASKSSIPSDSYTGPVTRSHSNGIIQEQNQATWGQIPDVMFVIMADVTAEAAITEMKRKINLLMKVVEE</sequence>
<feature type="compositionally biased region" description="Low complexity" evidence="1">
    <location>
        <begin position="1"/>
        <end position="11"/>
    </location>
</feature>
<gene>
    <name evidence="2" type="ORF">E5676_scaffold403G001200</name>
</gene>
<dbReference type="AlphaFoldDB" id="A0A5D3DZK2"/>
<accession>A0A5D3DZK2</accession>
<dbReference type="Proteomes" id="UP000321947">
    <property type="component" value="Unassembled WGS sequence"/>
</dbReference>
<feature type="compositionally biased region" description="Polar residues" evidence="1">
    <location>
        <begin position="12"/>
        <end position="34"/>
    </location>
</feature>
<evidence type="ECO:0000313" key="2">
    <source>
        <dbReference type="EMBL" id="TYK28765.1"/>
    </source>
</evidence>
<comment type="caution">
    <text evidence="2">The sequence shown here is derived from an EMBL/GenBank/DDBJ whole genome shotgun (WGS) entry which is preliminary data.</text>
</comment>
<feature type="region of interest" description="Disordered" evidence="1">
    <location>
        <begin position="1"/>
        <end position="34"/>
    </location>
</feature>